<dbReference type="AlphaFoldDB" id="A0A2U1TE68"/>
<proteinExistence type="predicted"/>
<keyword evidence="2" id="KW-0472">Membrane</keyword>
<comment type="caution">
    <text evidence="3">The sequence shown here is derived from an EMBL/GenBank/DDBJ whole genome shotgun (WGS) entry which is preliminary data.</text>
</comment>
<feature type="transmembrane region" description="Helical" evidence="2">
    <location>
        <begin position="12"/>
        <end position="32"/>
    </location>
</feature>
<evidence type="ECO:0000256" key="1">
    <source>
        <dbReference type="SAM" id="MobiDB-lite"/>
    </source>
</evidence>
<organism evidence="3 4">
    <name type="scientific">Mycetocola zhujimingii</name>
    <dbReference type="NCBI Taxonomy" id="2079792"/>
    <lineage>
        <taxon>Bacteria</taxon>
        <taxon>Bacillati</taxon>
        <taxon>Actinomycetota</taxon>
        <taxon>Actinomycetes</taxon>
        <taxon>Micrococcales</taxon>
        <taxon>Microbacteriaceae</taxon>
        <taxon>Mycetocola</taxon>
    </lineage>
</organism>
<keyword evidence="4" id="KW-1185">Reference proteome</keyword>
<name>A0A2U1TE68_9MICO</name>
<evidence type="ECO:0000313" key="3">
    <source>
        <dbReference type="EMBL" id="PWC07182.1"/>
    </source>
</evidence>
<gene>
    <name evidence="3" type="ORF">DF223_07840</name>
</gene>
<dbReference type="RefSeq" id="WP_108962785.1">
    <property type="nucleotide sequence ID" value="NZ_QEFB01000006.1"/>
</dbReference>
<feature type="transmembrane region" description="Helical" evidence="2">
    <location>
        <begin position="44"/>
        <end position="65"/>
    </location>
</feature>
<keyword evidence="2" id="KW-0812">Transmembrane</keyword>
<dbReference type="Proteomes" id="UP000244962">
    <property type="component" value="Unassembled WGS sequence"/>
</dbReference>
<feature type="region of interest" description="Disordered" evidence="1">
    <location>
        <begin position="76"/>
        <end position="96"/>
    </location>
</feature>
<evidence type="ECO:0000313" key="4">
    <source>
        <dbReference type="Proteomes" id="UP000244962"/>
    </source>
</evidence>
<dbReference type="EMBL" id="QEFB01000006">
    <property type="protein sequence ID" value="PWC07182.1"/>
    <property type="molecule type" value="Genomic_DNA"/>
</dbReference>
<evidence type="ECO:0000256" key="2">
    <source>
        <dbReference type="SAM" id="Phobius"/>
    </source>
</evidence>
<reference evidence="4" key="1">
    <citation type="submission" date="2018-04" db="EMBL/GenBank/DDBJ databases">
        <authorList>
            <person name="Liu S."/>
            <person name="Wang Z."/>
            <person name="Li J."/>
        </authorList>
    </citation>
    <scope>NUCLEOTIDE SEQUENCE [LARGE SCALE GENOMIC DNA]</scope>
    <source>
        <strain evidence="4">622</strain>
    </source>
</reference>
<accession>A0A2U1TE68</accession>
<protein>
    <submittedName>
        <fullName evidence="3">Uncharacterized protein</fullName>
    </submittedName>
</protein>
<sequence length="96" mass="10334">MAKSDEAKGMSGWWLAVLGIASIAFGVGAYLLNFFNVIDVSYEPLITSPVGVGVVLLIVGIVMGIKGTRVETDGRNRYGRLMNKDNDADRSSKPKD</sequence>
<keyword evidence="2" id="KW-1133">Transmembrane helix</keyword>